<evidence type="ECO:0000256" key="1">
    <source>
        <dbReference type="SAM" id="MobiDB-lite"/>
    </source>
</evidence>
<evidence type="ECO:0000313" key="2">
    <source>
        <dbReference type="EMBL" id="MPN40704.1"/>
    </source>
</evidence>
<dbReference type="AlphaFoldDB" id="A0A645HWZ0"/>
<accession>A0A645HWZ0</accession>
<name>A0A645HWZ0_9ZZZZ</name>
<comment type="caution">
    <text evidence="2">The sequence shown here is derived from an EMBL/GenBank/DDBJ whole genome shotgun (WGS) entry which is preliminary data.</text>
</comment>
<sequence length="135" mass="15313">MIDGDAAHHARLKHHRQHAVRRIPAVAETVARRAENRLSGRQRHVVFAAPAVGHPEVLHLFQHQNEAGAGVVERIGPARRPSAEILQAHRLRQRCIHAIKHQVAGSVHENLPMSEMCYKCRLRVIYNIAFIVYNI</sequence>
<dbReference type="EMBL" id="VSSQ01097282">
    <property type="protein sequence ID" value="MPN40704.1"/>
    <property type="molecule type" value="Genomic_DNA"/>
</dbReference>
<organism evidence="2">
    <name type="scientific">bioreactor metagenome</name>
    <dbReference type="NCBI Taxonomy" id="1076179"/>
    <lineage>
        <taxon>unclassified sequences</taxon>
        <taxon>metagenomes</taxon>
        <taxon>ecological metagenomes</taxon>
    </lineage>
</organism>
<reference evidence="2" key="1">
    <citation type="submission" date="2019-08" db="EMBL/GenBank/DDBJ databases">
        <authorList>
            <person name="Kucharzyk K."/>
            <person name="Murdoch R.W."/>
            <person name="Higgins S."/>
            <person name="Loffler F."/>
        </authorList>
    </citation>
    <scope>NUCLEOTIDE SEQUENCE</scope>
</reference>
<proteinExistence type="predicted"/>
<feature type="compositionally biased region" description="Basic residues" evidence="1">
    <location>
        <begin position="9"/>
        <end position="20"/>
    </location>
</feature>
<protein>
    <submittedName>
        <fullName evidence="2">Uncharacterized protein</fullName>
    </submittedName>
</protein>
<feature type="region of interest" description="Disordered" evidence="1">
    <location>
        <begin position="1"/>
        <end position="20"/>
    </location>
</feature>
<gene>
    <name evidence="2" type="ORF">SDC9_188243</name>
</gene>